<keyword evidence="2 3" id="KW-0694">RNA-binding</keyword>
<dbReference type="InterPro" id="IPR012340">
    <property type="entry name" value="NA-bd_OB-fold"/>
</dbReference>
<gene>
    <name evidence="5" type="primary">ARC1_2</name>
    <name evidence="5" type="ORF">Cantr_08979</name>
</gene>
<evidence type="ECO:0000256" key="2">
    <source>
        <dbReference type="ARBA" id="ARBA00022884"/>
    </source>
</evidence>
<dbReference type="PANTHER" id="PTHR11586:SF33">
    <property type="entry name" value="AMINOACYL TRNA SYNTHASE COMPLEX-INTERACTING MULTIFUNCTIONAL PROTEIN 1"/>
    <property type="match status" value="1"/>
</dbReference>
<proteinExistence type="predicted"/>
<evidence type="ECO:0000313" key="6">
    <source>
        <dbReference type="Proteomes" id="UP000253472"/>
    </source>
</evidence>
<accession>A0A367YAA0</accession>
<dbReference type="Pfam" id="PF01588">
    <property type="entry name" value="tRNA_bind"/>
    <property type="match status" value="1"/>
</dbReference>
<dbReference type="OrthoDB" id="19141at2759"/>
<keyword evidence="1 3" id="KW-0820">tRNA-binding</keyword>
<name>A0A367YAA0_9ASCO</name>
<dbReference type="AlphaFoldDB" id="A0A367YAA0"/>
<sequence>MLRVFTRGVKTFTPSYLKLQVGQIQSCKKHDASDKLYVSQVDIGQESQLQICSGLVPFLPIEEMYNRRVVVVTNMKTRKLRGEASMGMILAAEKEINDKLKVEPIIPPKSSILGERLYFGAADLFEPPKLKDKAWEYIQPRLTTNSDRQVVFVDDELGELVLRGKDQADSATAETLVNAKIL</sequence>
<comment type="caution">
    <text evidence="5">The sequence shown here is derived from an EMBL/GenBank/DDBJ whole genome shotgun (WGS) entry which is preliminary data.</text>
</comment>
<keyword evidence="6" id="KW-1185">Reference proteome</keyword>
<dbReference type="EMBL" id="QLNQ01000025">
    <property type="protein sequence ID" value="RCK62768.1"/>
    <property type="molecule type" value="Genomic_DNA"/>
</dbReference>
<dbReference type="Gene3D" id="2.40.50.140">
    <property type="entry name" value="Nucleic acid-binding proteins"/>
    <property type="match status" value="1"/>
</dbReference>
<dbReference type="GO" id="GO:0000049">
    <property type="term" value="F:tRNA binding"/>
    <property type="evidence" value="ECO:0007669"/>
    <property type="project" value="UniProtKB-UniRule"/>
</dbReference>
<protein>
    <submittedName>
        <fullName evidence="5">tRNA-aminoacylation cofactor ARC1</fullName>
    </submittedName>
</protein>
<dbReference type="SUPFAM" id="SSF50249">
    <property type="entry name" value="Nucleic acid-binding proteins"/>
    <property type="match status" value="1"/>
</dbReference>
<dbReference type="PANTHER" id="PTHR11586">
    <property type="entry name" value="TRNA-AMINOACYLATION COFACTOR ARC1 FAMILY MEMBER"/>
    <property type="match status" value="1"/>
</dbReference>
<dbReference type="InterPro" id="IPR051270">
    <property type="entry name" value="Tyrosine-tRNA_ligase_regulator"/>
</dbReference>
<feature type="domain" description="TRNA-binding" evidence="4">
    <location>
        <begin position="13"/>
        <end position="118"/>
    </location>
</feature>
<evidence type="ECO:0000256" key="3">
    <source>
        <dbReference type="PROSITE-ProRule" id="PRU00209"/>
    </source>
</evidence>
<evidence type="ECO:0000259" key="4">
    <source>
        <dbReference type="PROSITE" id="PS50886"/>
    </source>
</evidence>
<evidence type="ECO:0000256" key="1">
    <source>
        <dbReference type="ARBA" id="ARBA00022555"/>
    </source>
</evidence>
<dbReference type="PROSITE" id="PS50886">
    <property type="entry name" value="TRBD"/>
    <property type="match status" value="1"/>
</dbReference>
<organism evidence="5 6">
    <name type="scientific">Candida viswanathii</name>
    <dbReference type="NCBI Taxonomy" id="5486"/>
    <lineage>
        <taxon>Eukaryota</taxon>
        <taxon>Fungi</taxon>
        <taxon>Dikarya</taxon>
        <taxon>Ascomycota</taxon>
        <taxon>Saccharomycotina</taxon>
        <taxon>Pichiomycetes</taxon>
        <taxon>Debaryomycetaceae</taxon>
        <taxon>Candida/Lodderomyces clade</taxon>
        <taxon>Candida</taxon>
    </lineage>
</organism>
<dbReference type="STRING" id="5486.A0A367YAA0"/>
<dbReference type="Proteomes" id="UP000253472">
    <property type="component" value="Unassembled WGS sequence"/>
</dbReference>
<evidence type="ECO:0000313" key="5">
    <source>
        <dbReference type="EMBL" id="RCK62768.1"/>
    </source>
</evidence>
<dbReference type="InterPro" id="IPR002547">
    <property type="entry name" value="tRNA-bd_dom"/>
</dbReference>
<reference evidence="5 6" key="1">
    <citation type="submission" date="2018-06" db="EMBL/GenBank/DDBJ databases">
        <title>Whole genome sequencing of Candida tropicalis (genome annotated by CSBL at Korea University).</title>
        <authorList>
            <person name="Ahn J."/>
        </authorList>
    </citation>
    <scope>NUCLEOTIDE SEQUENCE [LARGE SCALE GENOMIC DNA]</scope>
    <source>
        <strain evidence="5 6">ATCC 20962</strain>
    </source>
</reference>